<accession>A0A5J4QMB5</accession>
<name>A0A5J4QMB5_9ZZZZ</name>
<comment type="caution">
    <text evidence="1">The sequence shown here is derived from an EMBL/GenBank/DDBJ whole genome shotgun (WGS) entry which is preliminary data.</text>
</comment>
<proteinExistence type="predicted"/>
<sequence>MRIAGDFKKTTMNQSPTPVYVIWSDSHGVESGWRDISDYKTGECIIESIGFVIYENDKVIALAHNYGKETEHTPQQANGIMVIPKACIIKITSFPSYREFASRRKRRHFSRKRKT</sequence>
<organism evidence="1">
    <name type="scientific">termite gut metagenome</name>
    <dbReference type="NCBI Taxonomy" id="433724"/>
    <lineage>
        <taxon>unclassified sequences</taxon>
        <taxon>metagenomes</taxon>
        <taxon>organismal metagenomes</taxon>
    </lineage>
</organism>
<dbReference type="AlphaFoldDB" id="A0A5J4QMB5"/>
<protein>
    <submittedName>
        <fullName evidence="1">Uncharacterized protein</fullName>
    </submittedName>
</protein>
<evidence type="ECO:0000313" key="1">
    <source>
        <dbReference type="EMBL" id="KAA6323016.1"/>
    </source>
</evidence>
<gene>
    <name evidence="1" type="ORF">EZS27_027502</name>
</gene>
<reference evidence="1" key="1">
    <citation type="submission" date="2019-03" db="EMBL/GenBank/DDBJ databases">
        <title>Single cell metagenomics reveals metabolic interactions within the superorganism composed of flagellate Streblomastix strix and complex community of Bacteroidetes bacteria on its surface.</title>
        <authorList>
            <person name="Treitli S.C."/>
            <person name="Kolisko M."/>
            <person name="Husnik F."/>
            <person name="Keeling P."/>
            <person name="Hampl V."/>
        </authorList>
    </citation>
    <scope>NUCLEOTIDE SEQUENCE</scope>
    <source>
        <strain evidence="1">STM</strain>
    </source>
</reference>
<dbReference type="EMBL" id="SNRY01002902">
    <property type="protein sequence ID" value="KAA6323016.1"/>
    <property type="molecule type" value="Genomic_DNA"/>
</dbReference>